<dbReference type="Proteomes" id="UP000072236">
    <property type="component" value="Chromosome"/>
</dbReference>
<dbReference type="EMBL" id="CP012959">
    <property type="protein sequence ID" value="AMQ94151.1"/>
    <property type="molecule type" value="Genomic_DNA"/>
</dbReference>
<reference evidence="1 3" key="1">
    <citation type="submission" date="2015-10" db="EMBL/GenBank/DDBJ databases">
        <title>Tn-seq of a polymicrobial infection.</title>
        <authorList>
            <person name="Stacy A."/>
            <person name="Rumbaugh K.P."/>
            <person name="Whiteley M."/>
        </authorList>
    </citation>
    <scope>NUCLEOTIDE SEQUENCE [LARGE SCALE GENOMIC DNA]</scope>
    <source>
        <strain evidence="1 3">624</strain>
    </source>
</reference>
<dbReference type="Proteomes" id="UP000226080">
    <property type="component" value="Unassembled WGS sequence"/>
</dbReference>
<keyword evidence="4" id="KW-1185">Reference proteome</keyword>
<reference evidence="2 4" key="2">
    <citation type="submission" date="2017-10" db="EMBL/GenBank/DDBJ databases">
        <title>Draft genome sequences of Aggregatibacter actinomycetemcomitans strains 310a and 310b.</title>
        <authorList>
            <person name="May A.C."/>
            <person name="Ohta H."/>
            <person name="Maeda H."/>
            <person name="Kokeguchi S."/>
            <person name="Cugini C."/>
        </authorList>
    </citation>
    <scope>NUCLEOTIDE SEQUENCE [LARGE SCALE GENOMIC DNA]</scope>
    <source>
        <strain evidence="2 4">310b</strain>
    </source>
</reference>
<dbReference type="AlphaFoldDB" id="A0AAC8XZQ2"/>
<accession>A0AAC8XZQ2</accession>
<dbReference type="EMBL" id="PCGW01000010">
    <property type="protein sequence ID" value="PHO20546.1"/>
    <property type="molecule type" value="Genomic_DNA"/>
</dbReference>
<evidence type="ECO:0000313" key="4">
    <source>
        <dbReference type="Proteomes" id="UP000226080"/>
    </source>
</evidence>
<evidence type="ECO:0000313" key="2">
    <source>
        <dbReference type="EMBL" id="PHO20546.1"/>
    </source>
</evidence>
<name>A0AAC8XZQ2_AGGAC</name>
<sequence>MGVKNIWKNDCTFVFSLEDIRIVAEFMDKEGGTFNDVYLSEKFNHRTRELEQRMQKTVEDAIDEGYSE</sequence>
<organism evidence="1 3">
    <name type="scientific">Aggregatibacter actinomycetemcomitans</name>
    <name type="common">Actinobacillus actinomycetemcomitans</name>
    <name type="synonym">Haemophilus actinomycetemcomitans</name>
    <dbReference type="NCBI Taxonomy" id="714"/>
    <lineage>
        <taxon>Bacteria</taxon>
        <taxon>Pseudomonadati</taxon>
        <taxon>Pseudomonadota</taxon>
        <taxon>Gammaproteobacteria</taxon>
        <taxon>Pasteurellales</taxon>
        <taxon>Pasteurellaceae</taxon>
        <taxon>Aggregatibacter</taxon>
    </lineage>
</organism>
<proteinExistence type="predicted"/>
<evidence type="ECO:0000313" key="1">
    <source>
        <dbReference type="EMBL" id="AMQ94151.1"/>
    </source>
</evidence>
<protein>
    <submittedName>
        <fullName evidence="1">Uncharacterized protein</fullName>
    </submittedName>
</protein>
<dbReference type="KEGG" id="aact:ACT75_06195"/>
<dbReference type="RefSeq" id="WP_032998638.1">
    <property type="nucleotide sequence ID" value="NZ_CP012959.1"/>
</dbReference>
<gene>
    <name evidence="1" type="ORF">ACT75_06195</name>
    <name evidence="2" type="ORF">CQR80_06580</name>
</gene>
<evidence type="ECO:0000313" key="3">
    <source>
        <dbReference type="Proteomes" id="UP000072236"/>
    </source>
</evidence>